<feature type="transmembrane region" description="Helical" evidence="5">
    <location>
        <begin position="35"/>
        <end position="55"/>
    </location>
</feature>
<evidence type="ECO:0000256" key="3">
    <source>
        <dbReference type="ARBA" id="ARBA00022989"/>
    </source>
</evidence>
<dbReference type="GO" id="GO:0016020">
    <property type="term" value="C:membrane"/>
    <property type="evidence" value="ECO:0007669"/>
    <property type="project" value="UniProtKB-SubCell"/>
</dbReference>
<dbReference type="Gene3D" id="1.20.1250.20">
    <property type="entry name" value="MFS general substrate transporter like domains"/>
    <property type="match status" value="1"/>
</dbReference>
<dbReference type="eggNOG" id="KOG3098">
    <property type="taxonomic scope" value="Eukaryota"/>
</dbReference>
<proteinExistence type="predicted"/>
<dbReference type="VEuPathDB" id="FungiDB:MPH_08734"/>
<comment type="caution">
    <text evidence="6">The sequence shown here is derived from an EMBL/GenBank/DDBJ whole genome shotgun (WGS) entry which is preliminary data.</text>
</comment>
<dbReference type="InParanoid" id="K2RVC9"/>
<dbReference type="PANTHER" id="PTHR23294">
    <property type="entry name" value="ET TRANSLATION PRODUCT-RELATED"/>
    <property type="match status" value="1"/>
</dbReference>
<evidence type="ECO:0000313" key="7">
    <source>
        <dbReference type="Proteomes" id="UP000007129"/>
    </source>
</evidence>
<accession>K2RVC9</accession>
<feature type="transmembrane region" description="Helical" evidence="5">
    <location>
        <begin position="311"/>
        <end position="331"/>
    </location>
</feature>
<organism evidence="6 7">
    <name type="scientific">Macrophomina phaseolina (strain MS6)</name>
    <name type="common">Charcoal rot fungus</name>
    <dbReference type="NCBI Taxonomy" id="1126212"/>
    <lineage>
        <taxon>Eukaryota</taxon>
        <taxon>Fungi</taxon>
        <taxon>Dikarya</taxon>
        <taxon>Ascomycota</taxon>
        <taxon>Pezizomycotina</taxon>
        <taxon>Dothideomycetes</taxon>
        <taxon>Dothideomycetes incertae sedis</taxon>
        <taxon>Botryosphaeriales</taxon>
        <taxon>Botryosphaeriaceae</taxon>
        <taxon>Macrophomina</taxon>
    </lineage>
</organism>
<name>K2RVC9_MACPH</name>
<feature type="transmembrane region" description="Helical" evidence="5">
    <location>
        <begin position="253"/>
        <end position="270"/>
    </location>
</feature>
<evidence type="ECO:0000256" key="2">
    <source>
        <dbReference type="ARBA" id="ARBA00022692"/>
    </source>
</evidence>
<dbReference type="HOGENOM" id="CLU_622666_0_0_1"/>
<dbReference type="InterPro" id="IPR051617">
    <property type="entry name" value="UNC-93-like_regulator"/>
</dbReference>
<dbReference type="AlphaFoldDB" id="K2RVC9"/>
<evidence type="ECO:0000256" key="5">
    <source>
        <dbReference type="SAM" id="Phobius"/>
    </source>
</evidence>
<reference evidence="6 7" key="1">
    <citation type="journal article" date="2012" name="BMC Genomics">
        <title>Tools to kill: Genome of one of the most destructive plant pathogenic fungi Macrophomina phaseolina.</title>
        <authorList>
            <person name="Islam M.S."/>
            <person name="Haque M.S."/>
            <person name="Islam M.M."/>
            <person name="Emdad E.M."/>
            <person name="Halim A."/>
            <person name="Hossen Q.M.M."/>
            <person name="Hossain M.Z."/>
            <person name="Ahmed B."/>
            <person name="Rahim S."/>
            <person name="Rahman M.S."/>
            <person name="Alam M.M."/>
            <person name="Hou S."/>
            <person name="Wan X."/>
            <person name="Saito J.A."/>
            <person name="Alam M."/>
        </authorList>
    </citation>
    <scope>NUCLEOTIDE SEQUENCE [LARGE SCALE GENOMIC DNA]</scope>
    <source>
        <strain evidence="6 7">MS6</strain>
    </source>
</reference>
<evidence type="ECO:0000256" key="4">
    <source>
        <dbReference type="ARBA" id="ARBA00023136"/>
    </source>
</evidence>
<dbReference type="GO" id="GO:0022857">
    <property type="term" value="F:transmembrane transporter activity"/>
    <property type="evidence" value="ECO:0007669"/>
    <property type="project" value="InterPro"/>
</dbReference>
<gene>
    <name evidence="6" type="ORF">MPH_08734</name>
</gene>
<evidence type="ECO:0000313" key="6">
    <source>
        <dbReference type="EMBL" id="EKG14119.1"/>
    </source>
</evidence>
<dbReference type="InterPro" id="IPR011701">
    <property type="entry name" value="MFS"/>
</dbReference>
<dbReference type="SUPFAM" id="SSF103473">
    <property type="entry name" value="MFS general substrate transporter"/>
    <property type="match status" value="1"/>
</dbReference>
<sequence length="440" mass="50040">MDVISANANCSLVHSIMIFGCTLAGGLSNKIGLKWTLVLGTLGYPFYSASLYVNNRYGTEWFVLFGAVTCGLSASCLWASEAAIVLGYPEHRKRGRYVSLWLAIRNIGQLIGGAINFGLNVRYSTTGKVGYATYLVLIALQCCGLPLALALSPPQKVVRDDGTRVVILKQTSWRAEAVAIWKLLRTKRILLLIPVFIFGQWSSPYESNYFATYFTVRSRALGSFMTACSGITGDIVTGQLLDHLPFSRRIRARIVWCWVAFLFTGLYTWQTTNQVAYDKSPPSLDWAKPGFGRGFASHIIWNYAIESLQTYLYWTMVRSSWLLFVFLMLTVSRAHLMMALEHLPGRRDCCAPLSRWAPRLLTRRARQSGGTFTPSFSRLRLGCFCFRSLLTPRGWCRTSRRKWRLTELWRIRIRRPTVKLSTWASEERNILPQKRMSPCR</sequence>
<dbReference type="Proteomes" id="UP000007129">
    <property type="component" value="Unassembled WGS sequence"/>
</dbReference>
<dbReference type="Pfam" id="PF07690">
    <property type="entry name" value="MFS_1"/>
    <property type="match status" value="1"/>
</dbReference>
<dbReference type="OrthoDB" id="196103at2759"/>
<evidence type="ECO:0000256" key="1">
    <source>
        <dbReference type="ARBA" id="ARBA00004141"/>
    </source>
</evidence>
<keyword evidence="4 5" id="KW-0472">Membrane</keyword>
<feature type="transmembrane region" description="Helical" evidence="5">
    <location>
        <begin position="6"/>
        <end position="28"/>
    </location>
</feature>
<keyword evidence="2 5" id="KW-0812">Transmembrane</keyword>
<feature type="transmembrane region" description="Helical" evidence="5">
    <location>
        <begin position="61"/>
        <end position="86"/>
    </location>
</feature>
<dbReference type="PANTHER" id="PTHR23294:SF57">
    <property type="entry name" value="CINA C-TERMINAL DOMAIN-CONTAINING PROTEIN"/>
    <property type="match status" value="1"/>
</dbReference>
<protein>
    <submittedName>
        <fullName evidence="6">Major facilitator superfamily</fullName>
    </submittedName>
</protein>
<comment type="subcellular location">
    <subcellularLocation>
        <location evidence="1">Membrane</location>
        <topology evidence="1">Multi-pass membrane protein</topology>
    </subcellularLocation>
</comment>
<dbReference type="InterPro" id="IPR036259">
    <property type="entry name" value="MFS_trans_sf"/>
</dbReference>
<keyword evidence="3 5" id="KW-1133">Transmembrane helix</keyword>
<feature type="transmembrane region" description="Helical" evidence="5">
    <location>
        <begin position="98"/>
        <end position="119"/>
    </location>
</feature>
<dbReference type="EMBL" id="AHHD01000373">
    <property type="protein sequence ID" value="EKG14119.1"/>
    <property type="molecule type" value="Genomic_DNA"/>
</dbReference>
<feature type="transmembrane region" description="Helical" evidence="5">
    <location>
        <begin position="131"/>
        <end position="151"/>
    </location>
</feature>